<organism evidence="4 5">
    <name type="scientific">Linnemannia gamsii</name>
    <dbReference type="NCBI Taxonomy" id="64522"/>
    <lineage>
        <taxon>Eukaryota</taxon>
        <taxon>Fungi</taxon>
        <taxon>Fungi incertae sedis</taxon>
        <taxon>Mucoromycota</taxon>
        <taxon>Mortierellomycotina</taxon>
        <taxon>Mortierellomycetes</taxon>
        <taxon>Mortierellales</taxon>
        <taxon>Mortierellaceae</taxon>
        <taxon>Linnemannia</taxon>
    </lineage>
</organism>
<accession>A0A9P6UND8</accession>
<gene>
    <name evidence="4" type="ORF">BGZ97_011285</name>
</gene>
<sequence length="414" mass="44038">MASFAAYITVNENTLYIQGGSNVSTSAIAYNQFFALDLTQSWNTSSPLWSEVTSTDIPARLRTFFHSISVSRNYKTLTFWDVYYSPPYAVNYQLETKKWEKLPALPLQRPLVDKVSKAATDPTTDQVYIPGGAGSSMLTFDPLSSIVDTLPMPSGGRATSWNACTFSWNDVRKTFLLFGGFDTPGSSYFYEYKPSSATPWTALSTSGTEPPALAGGCMVPAYNGAKMIVFGGRTPDKISGDLYILDVATMTWTQGPSSDPRTGMVCSVSGDNFVAWGGVSSDDSGNSVLLSDAPIVYNLISAQWTTMFVAKNGVPVPPPTEVPTPTPTDSVSPGEPGVTPTATEAPTPTATEEPLPTATETPITTSIDAPITAPTDTPITAPTDTPITAPTDTPITAPTDTITSIEPTPTDIPI</sequence>
<evidence type="ECO:0008006" key="6">
    <source>
        <dbReference type="Google" id="ProtNLM"/>
    </source>
</evidence>
<dbReference type="Gene3D" id="2.120.10.80">
    <property type="entry name" value="Kelch-type beta propeller"/>
    <property type="match status" value="1"/>
</dbReference>
<dbReference type="SUPFAM" id="SSF50965">
    <property type="entry name" value="Galactose oxidase, central domain"/>
    <property type="match status" value="2"/>
</dbReference>
<dbReference type="OrthoDB" id="432528at2759"/>
<evidence type="ECO:0000313" key="4">
    <source>
        <dbReference type="EMBL" id="KAG0312330.1"/>
    </source>
</evidence>
<evidence type="ECO:0000256" key="2">
    <source>
        <dbReference type="ARBA" id="ARBA00022737"/>
    </source>
</evidence>
<dbReference type="Proteomes" id="UP000823405">
    <property type="component" value="Unassembled WGS sequence"/>
</dbReference>
<keyword evidence="2" id="KW-0677">Repeat</keyword>
<evidence type="ECO:0000256" key="3">
    <source>
        <dbReference type="SAM" id="MobiDB-lite"/>
    </source>
</evidence>
<dbReference type="PANTHER" id="PTHR46093:SF18">
    <property type="entry name" value="FIBRONECTIN TYPE-III DOMAIN-CONTAINING PROTEIN"/>
    <property type="match status" value="1"/>
</dbReference>
<evidence type="ECO:0000313" key="5">
    <source>
        <dbReference type="Proteomes" id="UP000823405"/>
    </source>
</evidence>
<feature type="compositionally biased region" description="Low complexity" evidence="3">
    <location>
        <begin position="327"/>
        <end position="403"/>
    </location>
</feature>
<dbReference type="PANTHER" id="PTHR46093">
    <property type="entry name" value="ACYL-COA-BINDING DOMAIN-CONTAINING PROTEIN 5"/>
    <property type="match status" value="1"/>
</dbReference>
<keyword evidence="1" id="KW-0880">Kelch repeat</keyword>
<dbReference type="InterPro" id="IPR015915">
    <property type="entry name" value="Kelch-typ_b-propeller"/>
</dbReference>
<evidence type="ECO:0000256" key="1">
    <source>
        <dbReference type="ARBA" id="ARBA00022441"/>
    </source>
</evidence>
<feature type="non-terminal residue" evidence="4">
    <location>
        <position position="414"/>
    </location>
</feature>
<dbReference type="Pfam" id="PF24681">
    <property type="entry name" value="Kelch_KLHDC2_KLHL20_DRC7"/>
    <property type="match status" value="1"/>
</dbReference>
<feature type="region of interest" description="Disordered" evidence="3">
    <location>
        <begin position="318"/>
        <end position="414"/>
    </location>
</feature>
<reference evidence="4" key="1">
    <citation type="journal article" date="2020" name="Fungal Divers.">
        <title>Resolving the Mortierellaceae phylogeny through synthesis of multi-gene phylogenetics and phylogenomics.</title>
        <authorList>
            <person name="Vandepol N."/>
            <person name="Liber J."/>
            <person name="Desiro A."/>
            <person name="Na H."/>
            <person name="Kennedy M."/>
            <person name="Barry K."/>
            <person name="Grigoriev I.V."/>
            <person name="Miller A.N."/>
            <person name="O'Donnell K."/>
            <person name="Stajich J.E."/>
            <person name="Bonito G."/>
        </authorList>
    </citation>
    <scope>NUCLEOTIDE SEQUENCE</scope>
    <source>
        <strain evidence="4">NVP60</strain>
    </source>
</reference>
<dbReference type="EMBL" id="JAAAIN010000626">
    <property type="protein sequence ID" value="KAG0312330.1"/>
    <property type="molecule type" value="Genomic_DNA"/>
</dbReference>
<dbReference type="AlphaFoldDB" id="A0A9P6UND8"/>
<dbReference type="InterPro" id="IPR011043">
    <property type="entry name" value="Gal_Oxase/kelch_b-propeller"/>
</dbReference>
<proteinExistence type="predicted"/>
<name>A0A9P6UND8_9FUNG</name>
<protein>
    <recommendedName>
        <fullName evidence="6">Galactose oxidase</fullName>
    </recommendedName>
</protein>
<comment type="caution">
    <text evidence="4">The sequence shown here is derived from an EMBL/GenBank/DDBJ whole genome shotgun (WGS) entry which is preliminary data.</text>
</comment>
<keyword evidence="5" id="KW-1185">Reference proteome</keyword>